<keyword evidence="1" id="KW-1133">Transmembrane helix</keyword>
<dbReference type="Proteomes" id="UP000246085">
    <property type="component" value="Chromosome BRAD3257"/>
</dbReference>
<keyword evidence="1" id="KW-0472">Membrane</keyword>
<reference evidence="2 3" key="1">
    <citation type="submission" date="2018-03" db="EMBL/GenBank/DDBJ databases">
        <authorList>
            <person name="Gully D."/>
        </authorList>
    </citation>
    <scope>NUCLEOTIDE SEQUENCE [LARGE SCALE GENOMIC DNA]</scope>
    <source>
        <strain evidence="2">ORS3257</strain>
    </source>
</reference>
<organism evidence="2 3">
    <name type="scientific">Bradyrhizobium vignae</name>
    <dbReference type="NCBI Taxonomy" id="1549949"/>
    <lineage>
        <taxon>Bacteria</taxon>
        <taxon>Pseudomonadati</taxon>
        <taxon>Pseudomonadota</taxon>
        <taxon>Alphaproteobacteria</taxon>
        <taxon>Hyphomicrobiales</taxon>
        <taxon>Nitrobacteraceae</taxon>
        <taxon>Bradyrhizobium</taxon>
    </lineage>
</organism>
<evidence type="ECO:0000256" key="1">
    <source>
        <dbReference type="SAM" id="Phobius"/>
    </source>
</evidence>
<evidence type="ECO:0000313" key="3">
    <source>
        <dbReference type="Proteomes" id="UP000246085"/>
    </source>
</evidence>
<dbReference type="KEGG" id="bvz:BRAD3257_7370"/>
<gene>
    <name evidence="2" type="ORF">BRAD3257_7370</name>
</gene>
<dbReference type="AlphaFoldDB" id="A0A2U3Q9N7"/>
<protein>
    <submittedName>
        <fullName evidence="2">Uncharacterized protein</fullName>
    </submittedName>
</protein>
<name>A0A2U3Q9N7_9BRAD</name>
<proteinExistence type="predicted"/>
<feature type="transmembrane region" description="Helical" evidence="1">
    <location>
        <begin position="92"/>
        <end position="114"/>
    </location>
</feature>
<feature type="transmembrane region" description="Helical" evidence="1">
    <location>
        <begin position="64"/>
        <end position="85"/>
    </location>
</feature>
<keyword evidence="1" id="KW-0812">Transmembrane</keyword>
<dbReference type="EMBL" id="LS398110">
    <property type="protein sequence ID" value="SPP98113.1"/>
    <property type="molecule type" value="Genomic_DNA"/>
</dbReference>
<sequence length="115" mass="11978">MKSMVLEGETSEGLSEAASLGCLLLVFAPGPLSDWANAADQRSAFGQKVSVESSKEKPLSSDAVWFPIKAILLPLLLSNGGCLMFNHDLISASYLALAAAGLALLCSSLLAFAFT</sequence>
<accession>A0A2U3Q9N7</accession>
<evidence type="ECO:0000313" key="2">
    <source>
        <dbReference type="EMBL" id="SPP98113.1"/>
    </source>
</evidence>